<comment type="caution">
    <text evidence="1">The sequence shown here is derived from an EMBL/GenBank/DDBJ whole genome shotgun (WGS) entry which is preliminary data.</text>
</comment>
<dbReference type="AlphaFoldDB" id="A0A835I5Y5"/>
<dbReference type="Pfam" id="PF14299">
    <property type="entry name" value="PP2"/>
    <property type="match status" value="1"/>
</dbReference>
<dbReference type="OrthoDB" id="1918565at2759"/>
<name>A0A835I5Y5_9MAGN</name>
<sequence length="150" mass="16793">MHGNPPFNVVGVKRDWLHTSFNLEKKSGKKCFMIGARKIHISWGVTPQDLAVIHEPYSSGKIDTRMLSPKTTYGAYLVFKITKEPVAYAPFGELSDAEVPSTRRDGWMEIKLGQHYNDQGEDGEVEMKASVNRPGLLVEGIELRPECTST</sequence>
<accession>A0A835I5Y5</accession>
<dbReference type="Proteomes" id="UP000631114">
    <property type="component" value="Unassembled WGS sequence"/>
</dbReference>
<protein>
    <submittedName>
        <fullName evidence="1">Uncharacterized protein</fullName>
    </submittedName>
</protein>
<evidence type="ECO:0000313" key="2">
    <source>
        <dbReference type="Proteomes" id="UP000631114"/>
    </source>
</evidence>
<organism evidence="1 2">
    <name type="scientific">Coptis chinensis</name>
    <dbReference type="NCBI Taxonomy" id="261450"/>
    <lineage>
        <taxon>Eukaryota</taxon>
        <taxon>Viridiplantae</taxon>
        <taxon>Streptophyta</taxon>
        <taxon>Embryophyta</taxon>
        <taxon>Tracheophyta</taxon>
        <taxon>Spermatophyta</taxon>
        <taxon>Magnoliopsida</taxon>
        <taxon>Ranunculales</taxon>
        <taxon>Ranunculaceae</taxon>
        <taxon>Coptidoideae</taxon>
        <taxon>Coptis</taxon>
    </lineage>
</organism>
<proteinExistence type="predicted"/>
<keyword evidence="2" id="KW-1185">Reference proteome</keyword>
<dbReference type="EMBL" id="JADFTS010000004">
    <property type="protein sequence ID" value="KAF9611204.1"/>
    <property type="molecule type" value="Genomic_DNA"/>
</dbReference>
<dbReference type="PANTHER" id="PTHR32278">
    <property type="entry name" value="F-BOX DOMAIN-CONTAINING PROTEIN"/>
    <property type="match status" value="1"/>
</dbReference>
<gene>
    <name evidence="1" type="ORF">IFM89_027518</name>
</gene>
<dbReference type="InterPro" id="IPR025886">
    <property type="entry name" value="PP2-like"/>
</dbReference>
<dbReference type="PANTHER" id="PTHR32278:SF111">
    <property type="entry name" value="F-BOX PROTEIN PP2-B12-RELATED"/>
    <property type="match status" value="1"/>
</dbReference>
<evidence type="ECO:0000313" key="1">
    <source>
        <dbReference type="EMBL" id="KAF9611204.1"/>
    </source>
</evidence>
<reference evidence="1 2" key="1">
    <citation type="submission" date="2020-10" db="EMBL/GenBank/DDBJ databases">
        <title>The Coptis chinensis genome and diversification of protoberbering-type alkaloids.</title>
        <authorList>
            <person name="Wang B."/>
            <person name="Shu S."/>
            <person name="Song C."/>
            <person name="Liu Y."/>
        </authorList>
    </citation>
    <scope>NUCLEOTIDE SEQUENCE [LARGE SCALE GENOMIC DNA]</scope>
    <source>
        <strain evidence="1">HL-2020</strain>
        <tissue evidence="1">Leaf</tissue>
    </source>
</reference>